<feature type="compositionally biased region" description="Polar residues" evidence="1">
    <location>
        <begin position="101"/>
        <end position="111"/>
    </location>
</feature>
<dbReference type="EMBL" id="JADBJN010000001">
    <property type="protein sequence ID" value="KAG5682696.1"/>
    <property type="molecule type" value="Genomic_DNA"/>
</dbReference>
<dbReference type="AlphaFoldDB" id="A0A9J6CL75"/>
<keyword evidence="3" id="KW-1185">Reference proteome</keyword>
<name>A0A9J6CL75_POLVA</name>
<protein>
    <submittedName>
        <fullName evidence="2">Uncharacterized protein</fullName>
    </submittedName>
</protein>
<sequence>MWEVFTNAEKMLEDRFKEINEKMVMSLKNFLNKFFGPVEEIVLLDSDDEESEDDSENNCPISRYDPDEHEENENMIEDRFPRDGDLIELSDSDNDSSFSNHQPSSKCDSENLQQQIRLSKIKLNNNKKPQIEIPSLSEYKCKTIKLKPAAAYASASKKERQIITVPYKNSPKPKEILDPKEEAKKLGSITQKIYNKNTSFESKLKEIDTKRFEKVKKDNNIILQRRKSFAENKNQKLSLRSTLHSRSKSLLIEKASEQNVRMLDEDEDYGEEKIDGQIPIQKTARPVHRGRRKSINFVRKKQEKEINTTTPTNNEKNSEDFLVERKMPINNTRSLRKRRATMFT</sequence>
<accession>A0A9J6CL75</accession>
<proteinExistence type="predicted"/>
<evidence type="ECO:0000256" key="1">
    <source>
        <dbReference type="SAM" id="MobiDB-lite"/>
    </source>
</evidence>
<feature type="region of interest" description="Disordered" evidence="1">
    <location>
        <begin position="45"/>
        <end position="111"/>
    </location>
</feature>
<evidence type="ECO:0000313" key="3">
    <source>
        <dbReference type="Proteomes" id="UP001107558"/>
    </source>
</evidence>
<evidence type="ECO:0000313" key="2">
    <source>
        <dbReference type="EMBL" id="KAG5682696.1"/>
    </source>
</evidence>
<feature type="compositionally biased region" description="Acidic residues" evidence="1">
    <location>
        <begin position="45"/>
        <end position="56"/>
    </location>
</feature>
<comment type="caution">
    <text evidence="2">The sequence shown here is derived from an EMBL/GenBank/DDBJ whole genome shotgun (WGS) entry which is preliminary data.</text>
</comment>
<reference evidence="2" key="1">
    <citation type="submission" date="2021-03" db="EMBL/GenBank/DDBJ databases">
        <title>Chromosome level genome of the anhydrobiotic midge Polypedilum vanderplanki.</title>
        <authorList>
            <person name="Yoshida Y."/>
            <person name="Kikawada T."/>
            <person name="Gusev O."/>
        </authorList>
    </citation>
    <scope>NUCLEOTIDE SEQUENCE</scope>
    <source>
        <strain evidence="2">NIAS01</strain>
        <tissue evidence="2">Whole body or cell culture</tissue>
    </source>
</reference>
<dbReference type="Proteomes" id="UP001107558">
    <property type="component" value="Chromosome 1"/>
</dbReference>
<organism evidence="2 3">
    <name type="scientific">Polypedilum vanderplanki</name>
    <name type="common">Sleeping chironomid midge</name>
    <dbReference type="NCBI Taxonomy" id="319348"/>
    <lineage>
        <taxon>Eukaryota</taxon>
        <taxon>Metazoa</taxon>
        <taxon>Ecdysozoa</taxon>
        <taxon>Arthropoda</taxon>
        <taxon>Hexapoda</taxon>
        <taxon>Insecta</taxon>
        <taxon>Pterygota</taxon>
        <taxon>Neoptera</taxon>
        <taxon>Endopterygota</taxon>
        <taxon>Diptera</taxon>
        <taxon>Nematocera</taxon>
        <taxon>Chironomoidea</taxon>
        <taxon>Chironomidae</taxon>
        <taxon>Chironominae</taxon>
        <taxon>Polypedilum</taxon>
        <taxon>Polypedilum</taxon>
    </lineage>
</organism>
<feature type="region of interest" description="Disordered" evidence="1">
    <location>
        <begin position="301"/>
        <end position="320"/>
    </location>
</feature>
<feature type="compositionally biased region" description="Basic and acidic residues" evidence="1">
    <location>
        <begin position="76"/>
        <end position="85"/>
    </location>
</feature>
<gene>
    <name evidence="2" type="ORF">PVAND_012031</name>
</gene>